<dbReference type="Proteomes" id="UP001054945">
    <property type="component" value="Unassembled WGS sequence"/>
</dbReference>
<reference evidence="1 2" key="1">
    <citation type="submission" date="2021-06" db="EMBL/GenBank/DDBJ databases">
        <title>Caerostris extrusa draft genome.</title>
        <authorList>
            <person name="Kono N."/>
            <person name="Arakawa K."/>
        </authorList>
    </citation>
    <scope>NUCLEOTIDE SEQUENCE [LARGE SCALE GENOMIC DNA]</scope>
</reference>
<dbReference type="AlphaFoldDB" id="A0AAV4RBG9"/>
<organism evidence="1 2">
    <name type="scientific">Caerostris extrusa</name>
    <name type="common">Bark spider</name>
    <name type="synonym">Caerostris bankana</name>
    <dbReference type="NCBI Taxonomy" id="172846"/>
    <lineage>
        <taxon>Eukaryota</taxon>
        <taxon>Metazoa</taxon>
        <taxon>Ecdysozoa</taxon>
        <taxon>Arthropoda</taxon>
        <taxon>Chelicerata</taxon>
        <taxon>Arachnida</taxon>
        <taxon>Araneae</taxon>
        <taxon>Araneomorphae</taxon>
        <taxon>Entelegynae</taxon>
        <taxon>Araneoidea</taxon>
        <taxon>Araneidae</taxon>
        <taxon>Caerostris</taxon>
    </lineage>
</organism>
<dbReference type="EMBL" id="BPLR01007710">
    <property type="protein sequence ID" value="GIY19050.1"/>
    <property type="molecule type" value="Genomic_DNA"/>
</dbReference>
<comment type="caution">
    <text evidence="1">The sequence shown here is derived from an EMBL/GenBank/DDBJ whole genome shotgun (WGS) entry which is preliminary data.</text>
</comment>
<sequence length="101" mass="11543">MTTLERVLSPTFHPLHLFSRRHRKVVIQKFPLDQLTPILRGWAGHGVLMVLKPVGHMLLMVETDDVLPFLSCDLTSAAIKVPQKSKSHQVINRSINFRTFC</sequence>
<gene>
    <name evidence="1" type="ORF">CEXT_539051</name>
</gene>
<proteinExistence type="predicted"/>
<name>A0AAV4RBG9_CAEEX</name>
<evidence type="ECO:0000313" key="2">
    <source>
        <dbReference type="Proteomes" id="UP001054945"/>
    </source>
</evidence>
<protein>
    <submittedName>
        <fullName evidence="1">Uncharacterized protein</fullName>
    </submittedName>
</protein>
<accession>A0AAV4RBG9</accession>
<evidence type="ECO:0000313" key="1">
    <source>
        <dbReference type="EMBL" id="GIY19050.1"/>
    </source>
</evidence>
<keyword evidence="2" id="KW-1185">Reference proteome</keyword>